<accession>A0ABC8UDJ1</accession>
<feature type="compositionally biased region" description="Low complexity" evidence="1">
    <location>
        <begin position="130"/>
        <end position="158"/>
    </location>
</feature>
<protein>
    <recommendedName>
        <fullName evidence="4">C2 NT-type domain-containing protein</fullName>
    </recommendedName>
</protein>
<evidence type="ECO:0000313" key="2">
    <source>
        <dbReference type="EMBL" id="CAK9177822.1"/>
    </source>
</evidence>
<organism evidence="2 3">
    <name type="scientific">Ilex paraguariensis</name>
    <name type="common">yerba mate</name>
    <dbReference type="NCBI Taxonomy" id="185542"/>
    <lineage>
        <taxon>Eukaryota</taxon>
        <taxon>Viridiplantae</taxon>
        <taxon>Streptophyta</taxon>
        <taxon>Embryophyta</taxon>
        <taxon>Tracheophyta</taxon>
        <taxon>Spermatophyta</taxon>
        <taxon>Magnoliopsida</taxon>
        <taxon>eudicotyledons</taxon>
        <taxon>Gunneridae</taxon>
        <taxon>Pentapetalae</taxon>
        <taxon>asterids</taxon>
        <taxon>campanulids</taxon>
        <taxon>Aquifoliales</taxon>
        <taxon>Aquifoliaceae</taxon>
        <taxon>Ilex</taxon>
    </lineage>
</organism>
<comment type="caution">
    <text evidence="2">The sequence shown here is derived from an EMBL/GenBank/DDBJ whole genome shotgun (WGS) entry which is preliminary data.</text>
</comment>
<evidence type="ECO:0000256" key="1">
    <source>
        <dbReference type="SAM" id="MobiDB-lite"/>
    </source>
</evidence>
<proteinExistence type="predicted"/>
<dbReference type="EMBL" id="CAUOFW020007168">
    <property type="protein sequence ID" value="CAK9177822.1"/>
    <property type="molecule type" value="Genomic_DNA"/>
</dbReference>
<dbReference type="AlphaFoldDB" id="A0ABC8UDJ1"/>
<gene>
    <name evidence="2" type="ORF">ILEXP_LOCUS47742</name>
</gene>
<evidence type="ECO:0008006" key="4">
    <source>
        <dbReference type="Google" id="ProtNLM"/>
    </source>
</evidence>
<name>A0ABC8UDJ1_9AQUA</name>
<dbReference type="Proteomes" id="UP001642360">
    <property type="component" value="Unassembled WGS sequence"/>
</dbReference>
<feature type="region of interest" description="Disordered" evidence="1">
    <location>
        <begin position="130"/>
        <end position="159"/>
    </location>
</feature>
<reference evidence="2 3" key="1">
    <citation type="submission" date="2024-02" db="EMBL/GenBank/DDBJ databases">
        <authorList>
            <person name="Vignale AGUSTIN F."/>
            <person name="Sosa J E."/>
            <person name="Modenutti C."/>
        </authorList>
    </citation>
    <scope>NUCLEOTIDE SEQUENCE [LARGE SCALE GENOMIC DNA]</scope>
</reference>
<evidence type="ECO:0000313" key="3">
    <source>
        <dbReference type="Proteomes" id="UP001642360"/>
    </source>
</evidence>
<sequence>MAEVQERISPTAAVLPSLVWKGDKIPDAFLMNSRGAGSAYTQSLGLYGNSRPKLELFVDLSFCTRIRFKVRLQIRLRCREIPLELEDLRRRICETTFSGDGRLLAIWPKLIPVEATIILDSSLLYLPPSSHSPTHTGRSSTSSTAQSSQSQHSTNSHSDLAVAENSIGGISHLSGDHVNEPFIGEDEVSGVLLHHKQVIKP</sequence>
<keyword evidence="3" id="KW-1185">Reference proteome</keyword>